<gene>
    <name evidence="1" type="ORF">GI605_06815</name>
</gene>
<dbReference type="AlphaFoldDB" id="A0A6X7A3T5"/>
<dbReference type="EMBL" id="DAAFQL010000004">
    <property type="protein sequence ID" value="HAB1123514.1"/>
    <property type="molecule type" value="Genomic_DNA"/>
</dbReference>
<evidence type="ECO:0000313" key="1">
    <source>
        <dbReference type="EMBL" id="HAB1123514.1"/>
    </source>
</evidence>
<proteinExistence type="predicted"/>
<reference evidence="1" key="1">
    <citation type="journal article" date="2018" name="Genome Biol.">
        <title>SKESA: strategic k-mer extension for scrupulous assemblies.</title>
        <authorList>
            <person name="Souvorov A."/>
            <person name="Agarwala R."/>
            <person name="Lipman D.J."/>
        </authorList>
    </citation>
    <scope>NUCLEOTIDE SEQUENCE</scope>
    <source>
        <strain evidence="1">ILBSalm5410222</strain>
    </source>
</reference>
<comment type="caution">
    <text evidence="1">The sequence shown here is derived from an EMBL/GenBank/DDBJ whole genome shotgun (WGS) entry which is preliminary data.</text>
</comment>
<protein>
    <submittedName>
        <fullName evidence="1">Uncharacterized protein</fullName>
    </submittedName>
</protein>
<organism evidence="1">
    <name type="scientific">Salmonella enteritidis</name>
    <dbReference type="NCBI Taxonomy" id="149539"/>
    <lineage>
        <taxon>Bacteria</taxon>
        <taxon>Pseudomonadati</taxon>
        <taxon>Pseudomonadota</taxon>
        <taxon>Gammaproteobacteria</taxon>
        <taxon>Enterobacterales</taxon>
        <taxon>Enterobacteriaceae</taxon>
        <taxon>Salmonella</taxon>
    </lineage>
</organism>
<name>A0A6X7A3T5_SALEN</name>
<accession>A0A6X7A3T5</accession>
<sequence>MRYLRAMTFAGEEKLHFLINNDYYSQLIISAERRSRAAKWCEAAIHVFIKGSRHALTSSFFAAPAWFFIVRFAPRGILI</sequence>
<reference evidence="1" key="2">
    <citation type="submission" date="2019-02" db="EMBL/GenBank/DDBJ databases">
        <authorList>
            <consortium name="NCBI Pathogen Detection Project"/>
        </authorList>
    </citation>
    <scope>NUCLEOTIDE SEQUENCE</scope>
    <source>
        <strain evidence="1">ILBSalm5410222</strain>
    </source>
</reference>